<gene>
    <name evidence="2" type="ORF">C8D86_11110</name>
</gene>
<accession>A0A370GLT2</accession>
<feature type="domain" description="Surface antigen" evidence="1">
    <location>
        <begin position="38"/>
        <end position="116"/>
    </location>
</feature>
<proteinExistence type="predicted"/>
<comment type="caution">
    <text evidence="2">The sequence shown here is derived from an EMBL/GenBank/DDBJ whole genome shotgun (WGS) entry which is preliminary data.</text>
</comment>
<sequence length="121" mass="13820">MKRILGWLTAFAITGLSFPVLGLNFTFMADSPVASFNASDWKLLNAAADKALDSMPDRKKVVWKNPRTGNGGFFQPLSTTKKNGMRCRNLKMFFEDYRSDTDEYTFLFCRDKGEWRTTGQI</sequence>
<dbReference type="RefSeq" id="WP_114834390.1">
    <property type="nucleotide sequence ID" value="NZ_LR699114.1"/>
</dbReference>
<dbReference type="Pfam" id="PF16998">
    <property type="entry name" value="17kDa_Anti_2"/>
    <property type="match status" value="1"/>
</dbReference>
<reference evidence="2 3" key="1">
    <citation type="submission" date="2018-07" db="EMBL/GenBank/DDBJ databases">
        <title>Genomic Encyclopedia of Type Strains, Phase IV (KMG-IV): sequencing the most valuable type-strain genomes for metagenomic binning, comparative biology and taxonomic classification.</title>
        <authorList>
            <person name="Goeker M."/>
        </authorList>
    </citation>
    <scope>NUCLEOTIDE SEQUENCE [LARGE SCALE GENOMIC DNA]</scope>
    <source>
        <strain evidence="2 3">DSM 16500</strain>
    </source>
</reference>
<evidence type="ECO:0000313" key="3">
    <source>
        <dbReference type="Proteomes" id="UP000254720"/>
    </source>
</evidence>
<dbReference type="InterPro" id="IPR032635">
    <property type="entry name" value="Anti_2"/>
</dbReference>
<organism evidence="2 3">
    <name type="scientific">Aquicella lusitana</name>
    <dbReference type="NCBI Taxonomy" id="254246"/>
    <lineage>
        <taxon>Bacteria</taxon>
        <taxon>Pseudomonadati</taxon>
        <taxon>Pseudomonadota</taxon>
        <taxon>Gammaproteobacteria</taxon>
        <taxon>Legionellales</taxon>
        <taxon>Coxiellaceae</taxon>
        <taxon>Aquicella</taxon>
    </lineage>
</organism>
<dbReference type="OrthoDB" id="5402098at2"/>
<evidence type="ECO:0000313" key="2">
    <source>
        <dbReference type="EMBL" id="RDI43354.1"/>
    </source>
</evidence>
<dbReference type="EMBL" id="QQAX01000011">
    <property type="protein sequence ID" value="RDI43354.1"/>
    <property type="molecule type" value="Genomic_DNA"/>
</dbReference>
<keyword evidence="3" id="KW-1185">Reference proteome</keyword>
<dbReference type="Proteomes" id="UP000254720">
    <property type="component" value="Unassembled WGS sequence"/>
</dbReference>
<dbReference type="AlphaFoldDB" id="A0A370GLT2"/>
<name>A0A370GLT2_9COXI</name>
<evidence type="ECO:0000259" key="1">
    <source>
        <dbReference type="Pfam" id="PF16998"/>
    </source>
</evidence>
<protein>
    <submittedName>
        <fullName evidence="2">Outer membrane surface antigen</fullName>
    </submittedName>
</protein>